<feature type="domain" description="Radical SAM core" evidence="7">
    <location>
        <begin position="3"/>
        <end position="238"/>
    </location>
</feature>
<dbReference type="InterPro" id="IPR026335">
    <property type="entry name" value="rSAM_SPASM_FxsB"/>
</dbReference>
<keyword evidence="6" id="KW-0411">Iron-sulfur</keyword>
<dbReference type="Gene3D" id="3.20.20.70">
    <property type="entry name" value="Aldolase class I"/>
    <property type="match status" value="1"/>
</dbReference>
<dbReference type="InterPro" id="IPR007197">
    <property type="entry name" value="rSAM"/>
</dbReference>
<comment type="caution">
    <text evidence="8">The sequence shown here is derived from an EMBL/GenBank/DDBJ whole genome shotgun (WGS) entry which is preliminary data.</text>
</comment>
<evidence type="ECO:0000256" key="3">
    <source>
        <dbReference type="ARBA" id="ARBA00022691"/>
    </source>
</evidence>
<name>A0ABQ1JR95_9SPHN</name>
<dbReference type="NCBIfam" id="TIGR04269">
    <property type="entry name" value="SAM_SPASM_FxsB"/>
    <property type="match status" value="1"/>
</dbReference>
<dbReference type="NCBIfam" id="TIGR04267">
    <property type="entry name" value="mod_HExxH"/>
    <property type="match status" value="1"/>
</dbReference>
<sequence>MSGATITSFLVKVASRCNLDCDYCYVYHHADQGWRKLPRYLSVAHQDAFADRLADYAREAGLSRIAVIFHGGEPLLMGHAQIVDLAVRLRSAVGEVAQLDIGLQTNGLLLTDDALDAFEAENIGVSLSMDGPREAQDLHRTSRKGRSSFNRALAALERLKQRPKIFAGVIAVIDPAVCPSTLLDFFDRHAVPKIDFLLPDAHHGTLPPGRATDPGLYERWLIRAFDMWLDHYPQLAVRTFEALLDGAAGLSSGTDAFGFGDVSLITLETDGTWHDLDVLKVAGEGASRLMGTVDDTAIAVVASSPRLALHRHLLTMDGLSPICRECDVVKICGGGAVPHRFRDGGFSNPTVYCTEMRAIIRHVVRRLNESLVESMRGSDEPASFDIAAFEFAELSSAIMNELAKTAFDADLDGLRHAMTDAGYRPDSFEDDVLENVARRAGTIGWQRARSLIGSGRQVRDVDGNPIDVDDTYLGWVLGRASDCERLELGAADEWLRKPFGTSIVFEPEELSANGRDLVVQALAIIDEWRPSIGAELRSICSAVQFIRDPSAHPDKIVSFSDDSVPGALFVSIYRSDGLIDAYDLADSLVHEYRHQKLYLLERLYPTSRPGALVASPWREDLRPVSGLIHAAFVFVELRRFWRHIRDAGPERLHNRAIAQLEDTERNLGEAFETLRSCDLTRVGRSLVDILESSGRQLPLVA</sequence>
<evidence type="ECO:0000313" key="9">
    <source>
        <dbReference type="Proteomes" id="UP000614261"/>
    </source>
</evidence>
<dbReference type="NCBIfam" id="NF041707">
    <property type="entry name" value="rSAM_YhhB"/>
    <property type="match status" value="1"/>
</dbReference>
<dbReference type="SFLD" id="SFLDS00029">
    <property type="entry name" value="Radical_SAM"/>
    <property type="match status" value="1"/>
</dbReference>
<dbReference type="SUPFAM" id="SSF102114">
    <property type="entry name" value="Radical SAM enzymes"/>
    <property type="match status" value="1"/>
</dbReference>
<dbReference type="EMBL" id="BMGD01000006">
    <property type="protein sequence ID" value="GGB72715.1"/>
    <property type="molecule type" value="Genomic_DNA"/>
</dbReference>
<dbReference type="SFLD" id="SFLDG01067">
    <property type="entry name" value="SPASM/twitch_domain_containing"/>
    <property type="match status" value="1"/>
</dbReference>
<dbReference type="InterPro" id="IPR013785">
    <property type="entry name" value="Aldolase_TIM"/>
</dbReference>
<comment type="cofactor">
    <cofactor evidence="1">
        <name>[4Fe-4S] cluster</name>
        <dbReference type="ChEBI" id="CHEBI:49883"/>
    </cofactor>
</comment>
<reference evidence="9" key="1">
    <citation type="journal article" date="2019" name="Int. J. Syst. Evol. Microbiol.">
        <title>The Global Catalogue of Microorganisms (GCM) 10K type strain sequencing project: providing services to taxonomists for standard genome sequencing and annotation.</title>
        <authorList>
            <consortium name="The Broad Institute Genomics Platform"/>
            <consortium name="The Broad Institute Genome Sequencing Center for Infectious Disease"/>
            <person name="Wu L."/>
            <person name="Ma J."/>
        </authorList>
    </citation>
    <scope>NUCLEOTIDE SEQUENCE [LARGE SCALE GENOMIC DNA]</scope>
    <source>
        <strain evidence="9">CGMCC 1.12851</strain>
    </source>
</reference>
<protein>
    <submittedName>
        <fullName evidence="8">Radical SAM protein</fullName>
    </submittedName>
</protein>
<keyword evidence="2" id="KW-0004">4Fe-4S</keyword>
<dbReference type="Pfam" id="PF04055">
    <property type="entry name" value="Radical_SAM"/>
    <property type="match status" value="1"/>
</dbReference>
<organism evidence="8 9">
    <name type="scientific">Blastomonas aquatica</name>
    <dbReference type="NCBI Taxonomy" id="1510276"/>
    <lineage>
        <taxon>Bacteria</taxon>
        <taxon>Pseudomonadati</taxon>
        <taxon>Pseudomonadota</taxon>
        <taxon>Alphaproteobacteria</taxon>
        <taxon>Sphingomonadales</taxon>
        <taxon>Sphingomonadaceae</taxon>
        <taxon>Blastomonas</taxon>
    </lineage>
</organism>
<dbReference type="InterPro" id="IPR026337">
    <property type="entry name" value="AKG_HExxH"/>
</dbReference>
<dbReference type="PANTHER" id="PTHR43273">
    <property type="entry name" value="ANAEROBIC SULFATASE-MATURATING ENZYME HOMOLOG ASLB-RELATED"/>
    <property type="match status" value="1"/>
</dbReference>
<keyword evidence="4" id="KW-0479">Metal-binding</keyword>
<dbReference type="SFLD" id="SFLDG01072">
    <property type="entry name" value="dehydrogenase_like"/>
    <property type="match status" value="1"/>
</dbReference>
<dbReference type="InterPro" id="IPR000385">
    <property type="entry name" value="MoaA_NifB_PqqE_Fe-S-bd_CS"/>
</dbReference>
<proteinExistence type="predicted"/>
<evidence type="ECO:0000259" key="7">
    <source>
        <dbReference type="PROSITE" id="PS51918"/>
    </source>
</evidence>
<dbReference type="PROSITE" id="PS51918">
    <property type="entry name" value="RADICAL_SAM"/>
    <property type="match status" value="1"/>
</dbReference>
<keyword evidence="9" id="KW-1185">Reference proteome</keyword>
<evidence type="ECO:0000256" key="1">
    <source>
        <dbReference type="ARBA" id="ARBA00001966"/>
    </source>
</evidence>
<dbReference type="SFLD" id="SFLDG01386">
    <property type="entry name" value="main_SPASM_domain-containing"/>
    <property type="match status" value="1"/>
</dbReference>
<evidence type="ECO:0000256" key="6">
    <source>
        <dbReference type="ARBA" id="ARBA00023014"/>
    </source>
</evidence>
<dbReference type="Proteomes" id="UP000614261">
    <property type="component" value="Unassembled WGS sequence"/>
</dbReference>
<keyword evidence="5" id="KW-0408">Iron</keyword>
<dbReference type="PROSITE" id="PS01305">
    <property type="entry name" value="MOAA_NIFB_PQQE"/>
    <property type="match status" value="1"/>
</dbReference>
<dbReference type="InterPro" id="IPR023867">
    <property type="entry name" value="Sulphatase_maturase_rSAM"/>
</dbReference>
<dbReference type="PANTHER" id="PTHR43273:SF8">
    <property type="entry name" value="RADICAL SAM DOMAIN PROTEIN"/>
    <property type="match status" value="1"/>
</dbReference>
<dbReference type="CDD" id="cd01335">
    <property type="entry name" value="Radical_SAM"/>
    <property type="match status" value="1"/>
</dbReference>
<evidence type="ECO:0000256" key="2">
    <source>
        <dbReference type="ARBA" id="ARBA00022485"/>
    </source>
</evidence>
<keyword evidence="3" id="KW-0949">S-adenosyl-L-methionine</keyword>
<evidence type="ECO:0000256" key="4">
    <source>
        <dbReference type="ARBA" id="ARBA00022723"/>
    </source>
</evidence>
<gene>
    <name evidence="8" type="ORF">GCM10010833_29870</name>
</gene>
<dbReference type="InterPro" id="IPR058240">
    <property type="entry name" value="rSAM_sf"/>
</dbReference>
<dbReference type="RefSeq" id="WP_188515255.1">
    <property type="nucleotide sequence ID" value="NZ_BMGD01000006.1"/>
</dbReference>
<evidence type="ECO:0000256" key="5">
    <source>
        <dbReference type="ARBA" id="ARBA00023004"/>
    </source>
</evidence>
<accession>A0ABQ1JR95</accession>
<evidence type="ECO:0000313" key="8">
    <source>
        <dbReference type="EMBL" id="GGB72715.1"/>
    </source>
</evidence>